<dbReference type="GO" id="GO:0044205">
    <property type="term" value="P:'de novo' UMP biosynthetic process"/>
    <property type="evidence" value="ECO:0007669"/>
    <property type="project" value="UniProtKB-UniRule"/>
</dbReference>
<feature type="binding site" evidence="13">
    <location>
        <position position="297"/>
    </location>
    <ligand>
        <name>FMN</name>
        <dbReference type="ChEBI" id="CHEBI:58210"/>
    </ligand>
</feature>
<keyword evidence="9 13" id="KW-0665">Pyrimidine biosynthesis</keyword>
<comment type="cofactor">
    <cofactor evidence="13">
        <name>FMN</name>
        <dbReference type="ChEBI" id="CHEBI:58210"/>
    </cofactor>
    <text evidence="13">Binds 1 FMN per subunit.</text>
</comment>
<comment type="subunit">
    <text evidence="5 13">Monomer.</text>
</comment>
<dbReference type="AlphaFoldDB" id="A0A0A0F0H3"/>
<dbReference type="RefSeq" id="WP_036136457.1">
    <property type="nucleotide sequence ID" value="NZ_AVPU01000009.1"/>
</dbReference>
<accession>A0A0A0F0H3</accession>
<dbReference type="Pfam" id="PF01180">
    <property type="entry name" value="DHO_dh"/>
    <property type="match status" value="1"/>
</dbReference>
<dbReference type="InterPro" id="IPR005720">
    <property type="entry name" value="Dihydroorotate_DH_cat"/>
</dbReference>
<keyword evidence="8 13" id="KW-0288">FMN</keyword>
<keyword evidence="16" id="KW-1185">Reference proteome</keyword>
<feature type="active site" description="Nucleophile" evidence="13">
    <location>
        <position position="175"/>
    </location>
</feature>
<feature type="binding site" evidence="13">
    <location>
        <position position="85"/>
    </location>
    <ligand>
        <name>FMN</name>
        <dbReference type="ChEBI" id="CHEBI:58210"/>
    </ligand>
</feature>
<evidence type="ECO:0000256" key="7">
    <source>
        <dbReference type="ARBA" id="ARBA00022630"/>
    </source>
</evidence>
<protein>
    <recommendedName>
        <fullName evidence="13">Dihydroorotate dehydrogenase (quinone)</fullName>
        <ecNumber evidence="13">1.3.5.2</ecNumber>
    </recommendedName>
    <alternativeName>
        <fullName evidence="13">DHOdehase</fullName>
        <shortName evidence="13">DHOD</shortName>
        <shortName evidence="13">DHODase</shortName>
    </alternativeName>
    <alternativeName>
        <fullName evidence="13">Dihydroorotate oxidase</fullName>
    </alternativeName>
</protein>
<feature type="binding site" evidence="13">
    <location>
        <position position="177"/>
    </location>
    <ligand>
        <name>substrate</name>
    </ligand>
</feature>
<dbReference type="PANTHER" id="PTHR48109">
    <property type="entry name" value="DIHYDROOROTATE DEHYDROGENASE (QUINONE), MITOCHONDRIAL-RELATED"/>
    <property type="match status" value="1"/>
</dbReference>
<feature type="binding site" evidence="13">
    <location>
        <begin position="246"/>
        <end position="247"/>
    </location>
    <ligand>
        <name>substrate</name>
    </ligand>
</feature>
<keyword evidence="7 13" id="KW-0285">Flavoprotein</keyword>
<dbReference type="InterPro" id="IPR005719">
    <property type="entry name" value="Dihydroorotate_DH_2"/>
</dbReference>
<evidence type="ECO:0000259" key="14">
    <source>
        <dbReference type="Pfam" id="PF01180"/>
    </source>
</evidence>
<comment type="caution">
    <text evidence="15">The sequence shown here is derived from an EMBL/GenBank/DDBJ whole genome shotgun (WGS) entry which is preliminary data.</text>
</comment>
<dbReference type="InterPro" id="IPR001295">
    <property type="entry name" value="Dihydroorotate_DH_CS"/>
</dbReference>
<feature type="binding site" evidence="13">
    <location>
        <begin position="110"/>
        <end position="114"/>
    </location>
    <ligand>
        <name>substrate</name>
    </ligand>
</feature>
<dbReference type="SUPFAM" id="SSF51395">
    <property type="entry name" value="FMN-linked oxidoreductases"/>
    <property type="match status" value="1"/>
</dbReference>
<dbReference type="eggNOG" id="COG0167">
    <property type="taxonomic scope" value="Bacteria"/>
</dbReference>
<dbReference type="FunFam" id="3.20.20.70:FF:000028">
    <property type="entry name" value="Dihydroorotate dehydrogenase (quinone)"/>
    <property type="match status" value="1"/>
</dbReference>
<evidence type="ECO:0000256" key="12">
    <source>
        <dbReference type="ARBA" id="ARBA00048639"/>
    </source>
</evidence>
<feature type="binding site" evidence="13">
    <location>
        <position position="172"/>
    </location>
    <ligand>
        <name>substrate</name>
    </ligand>
</feature>
<dbReference type="PIRSF" id="PIRSF000164">
    <property type="entry name" value="DHO_oxidase"/>
    <property type="match status" value="1"/>
</dbReference>
<dbReference type="NCBIfam" id="NF003644">
    <property type="entry name" value="PRK05286.1-1"/>
    <property type="match status" value="1"/>
</dbReference>
<evidence type="ECO:0000313" key="16">
    <source>
        <dbReference type="Proteomes" id="UP000029998"/>
    </source>
</evidence>
<dbReference type="HAMAP" id="MF_00225">
    <property type="entry name" value="DHO_dh_type2"/>
    <property type="match status" value="1"/>
</dbReference>
<keyword evidence="10 13" id="KW-0560">Oxidoreductase</keyword>
<evidence type="ECO:0000256" key="1">
    <source>
        <dbReference type="ARBA" id="ARBA00003125"/>
    </source>
</evidence>
<proteinExistence type="inferred from homology"/>
<gene>
    <name evidence="13" type="primary">pyrD</name>
    <name evidence="15" type="ORF">N800_02165</name>
</gene>
<evidence type="ECO:0000313" key="15">
    <source>
        <dbReference type="EMBL" id="KGM54887.1"/>
    </source>
</evidence>
<comment type="function">
    <text evidence="1 13">Catalyzes the conversion of dihydroorotate to orotate with quinone as electron acceptor.</text>
</comment>
<dbReference type="InterPro" id="IPR012135">
    <property type="entry name" value="Dihydroorotate_DH_1_2"/>
</dbReference>
<sequence length="352" mass="37467">MYGLARPFLFRHDAETAHGLGLKALDLAYRTGLNPLVARRPDPLPTKAFGLTFPNPVGLAAGLDKNGEHIDALLALGFGFVEIGTVTPRAQPGNPKPRMFRIPEHRAVINRLGFNNGGVDALVRNVEKAQRRNGLLGINIGKNKDTPNEAAAGDYMYCLSRVYPLADYVTVNISSPNTAGLRELQEEQALRELVSILREEQERLAAKHAKRVPMLVKVAPDLSDSDIDAVARVLADLEVDGVIATNTTISRVGVEDSPLAAEQGGLSGEPLLGPSTMVLRKLRTRLPESIPLVGVGGILSGADAVTKMAAGATLVQCYSGLVYRGPALVAECVDAIRRRKEAPASGAPPKAA</sequence>
<feature type="binding site" evidence="13">
    <location>
        <position position="268"/>
    </location>
    <ligand>
        <name>FMN</name>
        <dbReference type="ChEBI" id="CHEBI:58210"/>
    </ligand>
</feature>
<dbReference type="GO" id="GO:0006207">
    <property type="term" value="P:'de novo' pyrimidine nucleobase biosynthetic process"/>
    <property type="evidence" value="ECO:0007669"/>
    <property type="project" value="UniProtKB-UniRule"/>
</dbReference>
<comment type="similarity">
    <text evidence="4 13">Belongs to the dihydroorotate dehydrogenase family. Type 2 subfamily.</text>
</comment>
<dbReference type="PROSITE" id="PS00912">
    <property type="entry name" value="DHODEHASE_2"/>
    <property type="match status" value="1"/>
</dbReference>
<feature type="binding site" evidence="13">
    <location>
        <position position="172"/>
    </location>
    <ligand>
        <name>FMN</name>
        <dbReference type="ChEBI" id="CHEBI:58210"/>
    </ligand>
</feature>
<feature type="binding site" evidence="13">
    <location>
        <position position="65"/>
    </location>
    <ligand>
        <name>substrate</name>
    </ligand>
</feature>
<evidence type="ECO:0000256" key="4">
    <source>
        <dbReference type="ARBA" id="ARBA00005359"/>
    </source>
</evidence>
<dbReference type="OrthoDB" id="9802377at2"/>
<dbReference type="PROSITE" id="PS00911">
    <property type="entry name" value="DHODEHASE_1"/>
    <property type="match status" value="1"/>
</dbReference>
<keyword evidence="11 13" id="KW-0472">Membrane</keyword>
<organism evidence="15 16">
    <name type="scientific">Lysobacter daejeonensis GH1-9</name>
    <dbReference type="NCBI Taxonomy" id="1385517"/>
    <lineage>
        <taxon>Bacteria</taxon>
        <taxon>Pseudomonadati</taxon>
        <taxon>Pseudomonadota</taxon>
        <taxon>Gammaproteobacteria</taxon>
        <taxon>Lysobacterales</taxon>
        <taxon>Lysobacteraceae</taxon>
        <taxon>Aerolutibacter</taxon>
    </lineage>
</organism>
<feature type="binding site" evidence="13">
    <location>
        <begin position="61"/>
        <end position="65"/>
    </location>
    <ligand>
        <name>FMN</name>
        <dbReference type="ChEBI" id="CHEBI:58210"/>
    </ligand>
</feature>
<dbReference type="STRING" id="1385517.N800_02165"/>
<comment type="subcellular location">
    <subcellularLocation>
        <location evidence="2 13">Cell membrane</location>
        <topology evidence="2 13">Peripheral membrane protein</topology>
    </subcellularLocation>
</comment>
<dbReference type="NCBIfam" id="NF003652">
    <property type="entry name" value="PRK05286.2-5"/>
    <property type="match status" value="1"/>
</dbReference>
<dbReference type="EC" id="1.3.5.2" evidence="13"/>
<evidence type="ECO:0000256" key="5">
    <source>
        <dbReference type="ARBA" id="ARBA00011245"/>
    </source>
</evidence>
<dbReference type="UniPathway" id="UPA00070">
    <property type="reaction ID" value="UER00946"/>
</dbReference>
<evidence type="ECO:0000256" key="13">
    <source>
        <dbReference type="HAMAP-Rule" id="MF_00225"/>
    </source>
</evidence>
<evidence type="ECO:0000256" key="2">
    <source>
        <dbReference type="ARBA" id="ARBA00004202"/>
    </source>
</evidence>
<dbReference type="NCBIfam" id="NF003645">
    <property type="entry name" value="PRK05286.1-2"/>
    <property type="match status" value="1"/>
</dbReference>
<feature type="binding site" evidence="13">
    <location>
        <position position="245"/>
    </location>
    <ligand>
        <name>FMN</name>
        <dbReference type="ChEBI" id="CHEBI:58210"/>
    </ligand>
</feature>
<keyword evidence="6 13" id="KW-1003">Cell membrane</keyword>
<evidence type="ECO:0000256" key="8">
    <source>
        <dbReference type="ARBA" id="ARBA00022643"/>
    </source>
</evidence>
<dbReference type="NCBIfam" id="NF003646">
    <property type="entry name" value="PRK05286.1-4"/>
    <property type="match status" value="1"/>
</dbReference>
<comment type="pathway">
    <text evidence="3 13">Pyrimidine metabolism; UMP biosynthesis via de novo pathway; orotate from (S)-dihydroorotate (quinone route): step 1/1.</text>
</comment>
<dbReference type="PANTHER" id="PTHR48109:SF4">
    <property type="entry name" value="DIHYDROOROTATE DEHYDROGENASE (QUINONE), MITOCHONDRIAL"/>
    <property type="match status" value="1"/>
</dbReference>
<dbReference type="InterPro" id="IPR050074">
    <property type="entry name" value="DHO_dehydrogenase"/>
</dbReference>
<dbReference type="GO" id="GO:0005886">
    <property type="term" value="C:plasma membrane"/>
    <property type="evidence" value="ECO:0007669"/>
    <property type="project" value="UniProtKB-SubCell"/>
</dbReference>
<dbReference type="Gene3D" id="3.20.20.70">
    <property type="entry name" value="Aldolase class I"/>
    <property type="match status" value="1"/>
</dbReference>
<feature type="binding site" evidence="13">
    <location>
        <position position="139"/>
    </location>
    <ligand>
        <name>FMN</name>
        <dbReference type="ChEBI" id="CHEBI:58210"/>
    </ligand>
</feature>
<feature type="domain" description="Dihydroorotate dehydrogenase catalytic" evidence="14">
    <location>
        <begin position="44"/>
        <end position="337"/>
    </location>
</feature>
<dbReference type="Proteomes" id="UP000029998">
    <property type="component" value="Unassembled WGS sequence"/>
</dbReference>
<dbReference type="NCBIfam" id="TIGR01036">
    <property type="entry name" value="pyrD_sub2"/>
    <property type="match status" value="1"/>
</dbReference>
<feature type="binding site" evidence="13">
    <location>
        <position position="217"/>
    </location>
    <ligand>
        <name>FMN</name>
        <dbReference type="ChEBI" id="CHEBI:58210"/>
    </ligand>
</feature>
<feature type="binding site" evidence="13">
    <location>
        <begin position="318"/>
        <end position="319"/>
    </location>
    <ligand>
        <name>FMN</name>
        <dbReference type="ChEBI" id="CHEBI:58210"/>
    </ligand>
</feature>
<comment type="catalytic activity">
    <reaction evidence="12 13">
        <text>(S)-dihydroorotate + a quinone = orotate + a quinol</text>
        <dbReference type="Rhea" id="RHEA:30187"/>
        <dbReference type="ChEBI" id="CHEBI:24646"/>
        <dbReference type="ChEBI" id="CHEBI:30839"/>
        <dbReference type="ChEBI" id="CHEBI:30864"/>
        <dbReference type="ChEBI" id="CHEBI:132124"/>
        <dbReference type="EC" id="1.3.5.2"/>
    </reaction>
</comment>
<evidence type="ECO:0000256" key="11">
    <source>
        <dbReference type="ARBA" id="ARBA00023136"/>
    </source>
</evidence>
<evidence type="ECO:0000256" key="9">
    <source>
        <dbReference type="ARBA" id="ARBA00022975"/>
    </source>
</evidence>
<reference evidence="15 16" key="1">
    <citation type="submission" date="2013-08" db="EMBL/GenBank/DDBJ databases">
        <title>Genome sequencing of Lysobacter.</title>
        <authorList>
            <person name="Zhang S."/>
            <person name="Wang G."/>
        </authorList>
    </citation>
    <scope>NUCLEOTIDE SEQUENCE [LARGE SCALE GENOMIC DNA]</scope>
    <source>
        <strain evidence="15 16">GH1-9</strain>
    </source>
</reference>
<name>A0A0A0F0H3_9GAMM</name>
<dbReference type="GO" id="GO:0106430">
    <property type="term" value="F:dihydroorotate dehydrogenase (quinone) activity"/>
    <property type="evidence" value="ECO:0007669"/>
    <property type="project" value="UniProtKB-EC"/>
</dbReference>
<evidence type="ECO:0000256" key="6">
    <source>
        <dbReference type="ARBA" id="ARBA00022475"/>
    </source>
</evidence>
<dbReference type="InterPro" id="IPR013785">
    <property type="entry name" value="Aldolase_TIM"/>
</dbReference>
<evidence type="ECO:0000256" key="3">
    <source>
        <dbReference type="ARBA" id="ARBA00005161"/>
    </source>
</evidence>
<dbReference type="EMBL" id="AVPU01000009">
    <property type="protein sequence ID" value="KGM54887.1"/>
    <property type="molecule type" value="Genomic_DNA"/>
</dbReference>
<dbReference type="GO" id="GO:0005737">
    <property type="term" value="C:cytoplasm"/>
    <property type="evidence" value="ECO:0007669"/>
    <property type="project" value="InterPro"/>
</dbReference>
<dbReference type="CDD" id="cd04738">
    <property type="entry name" value="DHOD_2_like"/>
    <property type="match status" value="1"/>
</dbReference>
<evidence type="ECO:0000256" key="10">
    <source>
        <dbReference type="ARBA" id="ARBA00023002"/>
    </source>
</evidence>